<keyword evidence="6 9" id="KW-0472">Membrane</keyword>
<dbReference type="Gene3D" id="2.20.200.10">
    <property type="entry name" value="Outer membrane efflux proteins (OEP)"/>
    <property type="match status" value="1"/>
</dbReference>
<evidence type="ECO:0000256" key="9">
    <source>
        <dbReference type="RuleBase" id="RU362097"/>
    </source>
</evidence>
<dbReference type="AlphaFoldDB" id="A0A4R6EFA0"/>
<evidence type="ECO:0000256" key="1">
    <source>
        <dbReference type="ARBA" id="ARBA00004370"/>
    </source>
</evidence>
<sequence length="512" mass="54058">MLNSKTTIKSVEERSEPSGLSGSQAAANGLAEAVSARIRNRRGRQLLAVSVALALAACASPGGLGPNASLRDTAGIGAQLATGAHGAAVEAGWWRAYGDPQLDALVQEALQGSPDLRVAETRIAQARAQAAQAGAALQPSVSATASATRQRYSAYGMVPAPYAGNYANTPEATLDFSFELDFWGRNRARLQAAMSGVEAAQLERSQAELVLAAAVVRTYGELDHHYALRDLAADTVAQRSRIGELTAARQGAGLETRVELRQSESAVFAARTMLAAEDEQIALLRNQLAALVGAGPERGRQLSRPALAPVATLPPEVPADLVGRRPDLQARLARARAAGATVDVAKAAFYPNVNLSAFVGLQAVGFDHFLRSDSRIVGITPALSLPILDGGRLRAGLAQAYSEQDEAVEQYNGAVLGALQDVADRLVSWQALDRQRAEQQQAQAAAEEAYRLALLRYREGLSNYLTVLSVETQVLEQRRQAVELAARSRDNAIELSRALGGGFSATPAAARS</sequence>
<evidence type="ECO:0000256" key="8">
    <source>
        <dbReference type="ARBA" id="ARBA00023288"/>
    </source>
</evidence>
<dbReference type="EMBL" id="SNVV01000001">
    <property type="protein sequence ID" value="TDN56969.1"/>
    <property type="molecule type" value="Genomic_DNA"/>
</dbReference>
<keyword evidence="4 9" id="KW-0812">Transmembrane</keyword>
<dbReference type="SUPFAM" id="SSF56954">
    <property type="entry name" value="Outer membrane efflux proteins (OEP)"/>
    <property type="match status" value="1"/>
</dbReference>
<evidence type="ECO:0000313" key="12">
    <source>
        <dbReference type="EMBL" id="TDN56969.1"/>
    </source>
</evidence>
<accession>A0A4R6EFA0</accession>
<evidence type="ECO:0000256" key="4">
    <source>
        <dbReference type="ARBA" id="ARBA00022692"/>
    </source>
</evidence>
<dbReference type="GO" id="GO:0005886">
    <property type="term" value="C:plasma membrane"/>
    <property type="evidence" value="ECO:0007669"/>
    <property type="project" value="UniProtKB-SubCell"/>
</dbReference>
<evidence type="ECO:0000256" key="2">
    <source>
        <dbReference type="ARBA" id="ARBA00007613"/>
    </source>
</evidence>
<evidence type="ECO:0000256" key="11">
    <source>
        <dbReference type="SAM" id="Phobius"/>
    </source>
</evidence>
<keyword evidence="11" id="KW-1133">Transmembrane helix</keyword>
<evidence type="ECO:0000256" key="3">
    <source>
        <dbReference type="ARBA" id="ARBA00022452"/>
    </source>
</evidence>
<keyword evidence="13" id="KW-1185">Reference proteome</keyword>
<keyword evidence="5" id="KW-0732">Signal</keyword>
<keyword evidence="7 9" id="KW-0564">Palmitate</keyword>
<dbReference type="PANTHER" id="PTHR30203">
    <property type="entry name" value="OUTER MEMBRANE CATION EFFLUX PROTEIN"/>
    <property type="match status" value="1"/>
</dbReference>
<evidence type="ECO:0000313" key="13">
    <source>
        <dbReference type="Proteomes" id="UP000295129"/>
    </source>
</evidence>
<evidence type="ECO:0000256" key="10">
    <source>
        <dbReference type="SAM" id="MobiDB-lite"/>
    </source>
</evidence>
<keyword evidence="8 9" id="KW-0449">Lipoprotein</keyword>
<protein>
    <submittedName>
        <fullName evidence="12">NodT family efflux transporter outer membrane factor (OMF) lipoprotein</fullName>
    </submittedName>
</protein>
<dbReference type="GO" id="GO:0015562">
    <property type="term" value="F:efflux transmembrane transporter activity"/>
    <property type="evidence" value="ECO:0007669"/>
    <property type="project" value="InterPro"/>
</dbReference>
<dbReference type="InterPro" id="IPR010131">
    <property type="entry name" value="MdtP/NodT-like"/>
</dbReference>
<dbReference type="Pfam" id="PF02321">
    <property type="entry name" value="OEP"/>
    <property type="match status" value="2"/>
</dbReference>
<evidence type="ECO:0000256" key="5">
    <source>
        <dbReference type="ARBA" id="ARBA00022729"/>
    </source>
</evidence>
<comment type="subcellular location">
    <subcellularLocation>
        <location evidence="9">Cell membrane</location>
        <topology evidence="9">Lipid-anchor</topology>
    </subcellularLocation>
    <subcellularLocation>
        <location evidence="1">Membrane</location>
    </subcellularLocation>
</comment>
<proteinExistence type="inferred from homology"/>
<organism evidence="12 13">
    <name type="scientific">Azoarcus indigens</name>
    <dbReference type="NCBI Taxonomy" id="29545"/>
    <lineage>
        <taxon>Bacteria</taxon>
        <taxon>Pseudomonadati</taxon>
        <taxon>Pseudomonadota</taxon>
        <taxon>Betaproteobacteria</taxon>
        <taxon>Rhodocyclales</taxon>
        <taxon>Zoogloeaceae</taxon>
        <taxon>Azoarcus</taxon>
    </lineage>
</organism>
<dbReference type="NCBIfam" id="TIGR01845">
    <property type="entry name" value="outer_NodT"/>
    <property type="match status" value="1"/>
</dbReference>
<name>A0A4R6EFA0_9RHOO</name>
<dbReference type="PANTHER" id="PTHR30203:SF20">
    <property type="entry name" value="MULTIDRUG RESISTANCE OUTER MEMBRANE PROTEIN MDTP-RELATED"/>
    <property type="match status" value="1"/>
</dbReference>
<comment type="caution">
    <text evidence="12">The sequence shown here is derived from an EMBL/GenBank/DDBJ whole genome shotgun (WGS) entry which is preliminary data.</text>
</comment>
<keyword evidence="3 9" id="KW-1134">Transmembrane beta strand</keyword>
<dbReference type="InterPro" id="IPR003423">
    <property type="entry name" value="OMP_efflux"/>
</dbReference>
<evidence type="ECO:0000256" key="6">
    <source>
        <dbReference type="ARBA" id="ARBA00023136"/>
    </source>
</evidence>
<evidence type="ECO:0000256" key="7">
    <source>
        <dbReference type="ARBA" id="ARBA00023139"/>
    </source>
</evidence>
<comment type="similarity">
    <text evidence="2 9">Belongs to the outer membrane factor (OMF) (TC 1.B.17) family.</text>
</comment>
<feature type="transmembrane region" description="Helical" evidence="11">
    <location>
        <begin position="46"/>
        <end position="64"/>
    </location>
</feature>
<gene>
    <name evidence="12" type="ORF">C7389_101351</name>
</gene>
<dbReference type="Proteomes" id="UP000295129">
    <property type="component" value="Unassembled WGS sequence"/>
</dbReference>
<dbReference type="Gene3D" id="1.20.1600.10">
    <property type="entry name" value="Outer membrane efflux proteins (OEP)"/>
    <property type="match status" value="1"/>
</dbReference>
<reference evidence="12 13" key="1">
    <citation type="submission" date="2019-03" db="EMBL/GenBank/DDBJ databases">
        <title>Genomic Encyclopedia of Type Strains, Phase IV (KMG-IV): sequencing the most valuable type-strain genomes for metagenomic binning, comparative biology and taxonomic classification.</title>
        <authorList>
            <person name="Goeker M."/>
        </authorList>
    </citation>
    <scope>NUCLEOTIDE SEQUENCE [LARGE SCALE GENOMIC DNA]</scope>
    <source>
        <strain evidence="12 13">DSM 12121</strain>
    </source>
</reference>
<feature type="region of interest" description="Disordered" evidence="10">
    <location>
        <begin position="1"/>
        <end position="24"/>
    </location>
</feature>